<evidence type="ECO:0000256" key="6">
    <source>
        <dbReference type="ARBA" id="ARBA00023004"/>
    </source>
</evidence>
<sequence length="136" mass="15615">MRMHPVALLAPRCARKDCKVAGYDIEKGTRVLPELWETTEEFCPDRFTGKDIEFKGQDCKFRAFGAGRRMCPGYNLGLKVIQSSLANLLHGYRWKLPNDMMPEDLDMEEIFGLTTPRKIPLVAIVEPRLPRNLYSL</sequence>
<dbReference type="EMBL" id="HG739155">
    <property type="protein sequence ID" value="CDP12828.1"/>
    <property type="molecule type" value="Genomic_DNA"/>
</dbReference>
<dbReference type="InParanoid" id="A0A068UYW3"/>
<dbReference type="OMA" id="APCVACM"/>
<evidence type="ECO:0000256" key="9">
    <source>
        <dbReference type="RuleBase" id="RU000461"/>
    </source>
</evidence>
<evidence type="ECO:0000313" key="11">
    <source>
        <dbReference type="Proteomes" id="UP000295252"/>
    </source>
</evidence>
<dbReference type="InterPro" id="IPR001128">
    <property type="entry name" value="Cyt_P450"/>
</dbReference>
<dbReference type="GO" id="GO:0016705">
    <property type="term" value="F:oxidoreductase activity, acting on paired donors, with incorporation or reduction of molecular oxygen"/>
    <property type="evidence" value="ECO:0007669"/>
    <property type="project" value="InterPro"/>
</dbReference>
<dbReference type="Gramene" id="CDP12828">
    <property type="protein sequence ID" value="CDP12828"/>
    <property type="gene ID" value="GSCOC_T00037490001"/>
</dbReference>
<keyword evidence="4 8" id="KW-0479">Metal-binding</keyword>
<dbReference type="GO" id="GO:0004497">
    <property type="term" value="F:monooxygenase activity"/>
    <property type="evidence" value="ECO:0007669"/>
    <property type="project" value="UniProtKB-KW"/>
</dbReference>
<dbReference type="Proteomes" id="UP000295252">
    <property type="component" value="Chromosome IX"/>
</dbReference>
<reference evidence="11" key="1">
    <citation type="journal article" date="2014" name="Science">
        <title>The coffee genome provides insight into the convergent evolution of caffeine biosynthesis.</title>
        <authorList>
            <person name="Denoeud F."/>
            <person name="Carretero-Paulet L."/>
            <person name="Dereeper A."/>
            <person name="Droc G."/>
            <person name="Guyot R."/>
            <person name="Pietrella M."/>
            <person name="Zheng C."/>
            <person name="Alberti A."/>
            <person name="Anthony F."/>
            <person name="Aprea G."/>
            <person name="Aury J.M."/>
            <person name="Bento P."/>
            <person name="Bernard M."/>
            <person name="Bocs S."/>
            <person name="Campa C."/>
            <person name="Cenci A."/>
            <person name="Combes M.C."/>
            <person name="Crouzillat D."/>
            <person name="Da Silva C."/>
            <person name="Daddiego L."/>
            <person name="De Bellis F."/>
            <person name="Dussert S."/>
            <person name="Garsmeur O."/>
            <person name="Gayraud T."/>
            <person name="Guignon V."/>
            <person name="Jahn K."/>
            <person name="Jamilloux V."/>
            <person name="Joet T."/>
            <person name="Labadie K."/>
            <person name="Lan T."/>
            <person name="Leclercq J."/>
            <person name="Lepelley M."/>
            <person name="Leroy T."/>
            <person name="Li L.T."/>
            <person name="Librado P."/>
            <person name="Lopez L."/>
            <person name="Munoz A."/>
            <person name="Noel B."/>
            <person name="Pallavicini A."/>
            <person name="Perrotta G."/>
            <person name="Poncet V."/>
            <person name="Pot D."/>
            <person name="Priyono X."/>
            <person name="Rigoreau M."/>
            <person name="Rouard M."/>
            <person name="Rozas J."/>
            <person name="Tranchant-Dubreuil C."/>
            <person name="VanBuren R."/>
            <person name="Zhang Q."/>
            <person name="Andrade A.C."/>
            <person name="Argout X."/>
            <person name="Bertrand B."/>
            <person name="de Kochko A."/>
            <person name="Graziosi G."/>
            <person name="Henry R.J."/>
            <person name="Jayarama X."/>
            <person name="Ming R."/>
            <person name="Nagai C."/>
            <person name="Rounsley S."/>
            <person name="Sankoff D."/>
            <person name="Giuliano G."/>
            <person name="Albert V.A."/>
            <person name="Wincker P."/>
            <person name="Lashermes P."/>
        </authorList>
    </citation>
    <scope>NUCLEOTIDE SEQUENCE [LARGE SCALE GENOMIC DNA]</scope>
    <source>
        <strain evidence="11">cv. DH200-94</strain>
    </source>
</reference>
<keyword evidence="7 9" id="KW-0503">Monooxygenase</keyword>
<dbReference type="STRING" id="49390.A0A068UYW3"/>
<evidence type="ECO:0008006" key="12">
    <source>
        <dbReference type="Google" id="ProtNLM"/>
    </source>
</evidence>
<dbReference type="InterPro" id="IPR036396">
    <property type="entry name" value="Cyt_P450_sf"/>
</dbReference>
<evidence type="ECO:0000256" key="4">
    <source>
        <dbReference type="ARBA" id="ARBA00022723"/>
    </source>
</evidence>
<evidence type="ECO:0000256" key="3">
    <source>
        <dbReference type="ARBA" id="ARBA00022617"/>
    </source>
</evidence>
<dbReference type="GO" id="GO:0005506">
    <property type="term" value="F:iron ion binding"/>
    <property type="evidence" value="ECO:0007669"/>
    <property type="project" value="InterPro"/>
</dbReference>
<dbReference type="Pfam" id="PF00067">
    <property type="entry name" value="p450"/>
    <property type="match status" value="1"/>
</dbReference>
<dbReference type="PANTHER" id="PTHR47944:SF4">
    <property type="entry name" value="OS09G0441700 PROTEIN"/>
    <property type="match status" value="1"/>
</dbReference>
<dbReference type="SUPFAM" id="SSF48264">
    <property type="entry name" value="Cytochrome P450"/>
    <property type="match status" value="1"/>
</dbReference>
<accession>A0A068UYW3</accession>
<dbReference type="PROSITE" id="PS00086">
    <property type="entry name" value="CYTOCHROME_P450"/>
    <property type="match status" value="1"/>
</dbReference>
<comment type="similarity">
    <text evidence="2 9">Belongs to the cytochrome P450 family.</text>
</comment>
<dbReference type="InterPro" id="IPR017972">
    <property type="entry name" value="Cyt_P450_CS"/>
</dbReference>
<evidence type="ECO:0000256" key="1">
    <source>
        <dbReference type="ARBA" id="ARBA00001971"/>
    </source>
</evidence>
<keyword evidence="3 8" id="KW-0349">Heme</keyword>
<dbReference type="AlphaFoldDB" id="A0A068UYW3"/>
<dbReference type="PANTHER" id="PTHR47944">
    <property type="entry name" value="CYTOCHROME P450 98A9"/>
    <property type="match status" value="1"/>
</dbReference>
<keyword evidence="6 8" id="KW-0408">Iron</keyword>
<proteinExistence type="inferred from homology"/>
<dbReference type="Gene3D" id="1.10.630.10">
    <property type="entry name" value="Cytochrome P450"/>
    <property type="match status" value="1"/>
</dbReference>
<evidence type="ECO:0000256" key="2">
    <source>
        <dbReference type="ARBA" id="ARBA00010617"/>
    </source>
</evidence>
<keyword evidence="5 9" id="KW-0560">Oxidoreductase</keyword>
<gene>
    <name evidence="10" type="ORF">GSCOC_T00037490001</name>
</gene>
<dbReference type="PRINTS" id="PR00463">
    <property type="entry name" value="EP450I"/>
</dbReference>
<dbReference type="GO" id="GO:0044550">
    <property type="term" value="P:secondary metabolite biosynthetic process"/>
    <property type="evidence" value="ECO:0007669"/>
    <property type="project" value="UniProtKB-ARBA"/>
</dbReference>
<dbReference type="GO" id="GO:0020037">
    <property type="term" value="F:heme binding"/>
    <property type="evidence" value="ECO:0007669"/>
    <property type="project" value="InterPro"/>
</dbReference>
<name>A0A068UYW3_COFCA</name>
<organism evidence="10 11">
    <name type="scientific">Coffea canephora</name>
    <name type="common">Robusta coffee</name>
    <dbReference type="NCBI Taxonomy" id="49390"/>
    <lineage>
        <taxon>Eukaryota</taxon>
        <taxon>Viridiplantae</taxon>
        <taxon>Streptophyta</taxon>
        <taxon>Embryophyta</taxon>
        <taxon>Tracheophyta</taxon>
        <taxon>Spermatophyta</taxon>
        <taxon>Magnoliopsida</taxon>
        <taxon>eudicotyledons</taxon>
        <taxon>Gunneridae</taxon>
        <taxon>Pentapetalae</taxon>
        <taxon>asterids</taxon>
        <taxon>lamiids</taxon>
        <taxon>Gentianales</taxon>
        <taxon>Rubiaceae</taxon>
        <taxon>Ixoroideae</taxon>
        <taxon>Gardenieae complex</taxon>
        <taxon>Bertiereae - Coffeeae clade</taxon>
        <taxon>Coffeeae</taxon>
        <taxon>Coffea</taxon>
    </lineage>
</organism>
<evidence type="ECO:0000313" key="10">
    <source>
        <dbReference type="EMBL" id="CDP12828.1"/>
    </source>
</evidence>
<evidence type="ECO:0000256" key="5">
    <source>
        <dbReference type="ARBA" id="ARBA00023002"/>
    </source>
</evidence>
<feature type="binding site" description="axial binding residue" evidence="8">
    <location>
        <position position="71"/>
    </location>
    <ligand>
        <name>heme</name>
        <dbReference type="ChEBI" id="CHEBI:30413"/>
    </ligand>
    <ligandPart>
        <name>Fe</name>
        <dbReference type="ChEBI" id="CHEBI:18248"/>
    </ligandPart>
</feature>
<protein>
    <recommendedName>
        <fullName evidence="12">Cytochrome P450</fullName>
    </recommendedName>
</protein>
<dbReference type="InterPro" id="IPR002401">
    <property type="entry name" value="Cyt_P450_E_grp-I"/>
</dbReference>
<comment type="cofactor">
    <cofactor evidence="1 8">
        <name>heme</name>
        <dbReference type="ChEBI" id="CHEBI:30413"/>
    </cofactor>
</comment>
<keyword evidence="11" id="KW-1185">Reference proteome</keyword>
<evidence type="ECO:0000256" key="7">
    <source>
        <dbReference type="ARBA" id="ARBA00023033"/>
    </source>
</evidence>
<dbReference type="PhylomeDB" id="A0A068UYW3"/>
<evidence type="ECO:0000256" key="8">
    <source>
        <dbReference type="PIRSR" id="PIRSR602401-1"/>
    </source>
</evidence>